<dbReference type="PANTHER" id="PTHR11609:SF5">
    <property type="entry name" value="PHOSPHORIBOSYLAMINOIMIDAZOLE CARBOXYLASE"/>
    <property type="match status" value="1"/>
</dbReference>
<evidence type="ECO:0000259" key="1">
    <source>
        <dbReference type="Pfam" id="PF17769"/>
    </source>
</evidence>
<sequence length="87" mass="9705">TDQFENHIRAITGMPLGDTSPCQPIAAMINIIGETGPVEKIDVMPNAFLHLYDKEERPNRKLGHINLVADSEEALFKAFKELADFLP</sequence>
<accession>A0A3B0WAW4</accession>
<dbReference type="GO" id="GO:0034028">
    <property type="term" value="F:5-(carboxyamino)imidazole ribonucleotide synthase activity"/>
    <property type="evidence" value="ECO:0007669"/>
    <property type="project" value="UniProtKB-EC"/>
</dbReference>
<dbReference type="Gene3D" id="3.30.470.20">
    <property type="entry name" value="ATP-grasp fold, B domain"/>
    <property type="match status" value="1"/>
</dbReference>
<reference evidence="2" key="1">
    <citation type="submission" date="2018-06" db="EMBL/GenBank/DDBJ databases">
        <authorList>
            <person name="Zhirakovskaya E."/>
        </authorList>
    </citation>
    <scope>NUCLEOTIDE SEQUENCE</scope>
</reference>
<proteinExistence type="predicted"/>
<protein>
    <submittedName>
        <fullName evidence="2">N5-carboxyaminoimidazole ribonucleotide synthase</fullName>
        <ecNumber evidence="2">6.3.4.18</ecNumber>
    </submittedName>
</protein>
<gene>
    <name evidence="2" type="ORF">MNBD_GAMMA03-1825</name>
</gene>
<dbReference type="InterPro" id="IPR040686">
    <property type="entry name" value="PurK_C"/>
</dbReference>
<feature type="non-terminal residue" evidence="2">
    <location>
        <position position="1"/>
    </location>
</feature>
<dbReference type="SUPFAM" id="SSF51246">
    <property type="entry name" value="Rudiment single hybrid motif"/>
    <property type="match status" value="1"/>
</dbReference>
<name>A0A3B0WAW4_9ZZZZ</name>
<organism evidence="2">
    <name type="scientific">hydrothermal vent metagenome</name>
    <dbReference type="NCBI Taxonomy" id="652676"/>
    <lineage>
        <taxon>unclassified sequences</taxon>
        <taxon>metagenomes</taxon>
        <taxon>ecological metagenomes</taxon>
    </lineage>
</organism>
<dbReference type="EMBL" id="UOFC01000290">
    <property type="protein sequence ID" value="VAW49560.1"/>
    <property type="molecule type" value="Genomic_DNA"/>
</dbReference>
<dbReference type="InterPro" id="IPR011054">
    <property type="entry name" value="Rudment_hybrid_motif"/>
</dbReference>
<dbReference type="EC" id="6.3.4.18" evidence="2"/>
<dbReference type="GO" id="GO:0005829">
    <property type="term" value="C:cytosol"/>
    <property type="evidence" value="ECO:0007669"/>
    <property type="project" value="TreeGrafter"/>
</dbReference>
<feature type="domain" description="Phosphoribosylaminoimidazole carboxylase C-terminal" evidence="1">
    <location>
        <begin position="26"/>
        <end position="75"/>
    </location>
</feature>
<keyword evidence="2" id="KW-0436">Ligase</keyword>
<evidence type="ECO:0000313" key="2">
    <source>
        <dbReference type="EMBL" id="VAW49560.1"/>
    </source>
</evidence>
<dbReference type="PANTHER" id="PTHR11609">
    <property type="entry name" value="PURINE BIOSYNTHESIS PROTEIN 6/7, PUR6/7"/>
    <property type="match status" value="1"/>
</dbReference>
<dbReference type="AlphaFoldDB" id="A0A3B0WAW4"/>
<dbReference type="Pfam" id="PF17769">
    <property type="entry name" value="PurK_C"/>
    <property type="match status" value="1"/>
</dbReference>